<dbReference type="GO" id="GO:0003677">
    <property type="term" value="F:DNA binding"/>
    <property type="evidence" value="ECO:0007669"/>
    <property type="project" value="InterPro"/>
</dbReference>
<dbReference type="Pfam" id="PF01797">
    <property type="entry name" value="Y1_Tnp"/>
    <property type="match status" value="1"/>
</dbReference>
<proteinExistence type="predicted"/>
<dbReference type="GO" id="GO:0004803">
    <property type="term" value="F:transposase activity"/>
    <property type="evidence" value="ECO:0007669"/>
    <property type="project" value="InterPro"/>
</dbReference>
<protein>
    <submittedName>
        <fullName evidence="2">REP element-mobilizing transposase RayT</fullName>
    </submittedName>
</protein>
<dbReference type="STRING" id="416016.SAMN05443547_0725"/>
<dbReference type="GO" id="GO:0006313">
    <property type="term" value="P:DNA transposition"/>
    <property type="evidence" value="ECO:0007669"/>
    <property type="project" value="InterPro"/>
</dbReference>
<dbReference type="Proteomes" id="UP000184611">
    <property type="component" value="Unassembled WGS sequence"/>
</dbReference>
<dbReference type="OrthoDB" id="9788881at2"/>
<name>A0A1M7ZU24_9FLAO</name>
<dbReference type="SUPFAM" id="SSF143422">
    <property type="entry name" value="Transposase IS200-like"/>
    <property type="match status" value="1"/>
</dbReference>
<reference evidence="3" key="1">
    <citation type="submission" date="2016-12" db="EMBL/GenBank/DDBJ databases">
        <authorList>
            <person name="Varghese N."/>
            <person name="Submissions S."/>
        </authorList>
    </citation>
    <scope>NUCLEOTIDE SEQUENCE [LARGE SCALE GENOMIC DNA]</scope>
    <source>
        <strain evidence="3">DSM 18830</strain>
    </source>
</reference>
<accession>A0A1M7ZU24</accession>
<dbReference type="PANTHER" id="PTHR34322:SF2">
    <property type="entry name" value="TRANSPOSASE IS200-LIKE DOMAIN-CONTAINING PROTEIN"/>
    <property type="match status" value="1"/>
</dbReference>
<dbReference type="InterPro" id="IPR002686">
    <property type="entry name" value="Transposase_17"/>
</dbReference>
<feature type="domain" description="Transposase IS200-like" evidence="1">
    <location>
        <begin position="7"/>
        <end position="121"/>
    </location>
</feature>
<dbReference type="RefSeq" id="WP_073581488.1">
    <property type="nucleotide sequence ID" value="NZ_CBCSEA010000001.1"/>
</dbReference>
<dbReference type="AlphaFoldDB" id="A0A1M7ZU24"/>
<dbReference type="EMBL" id="FRYK01000001">
    <property type="protein sequence ID" value="SHO72394.1"/>
    <property type="molecule type" value="Genomic_DNA"/>
</dbReference>
<dbReference type="InterPro" id="IPR036515">
    <property type="entry name" value="Transposase_17_sf"/>
</dbReference>
<gene>
    <name evidence="2" type="ORF">SAMN05443547_0725</name>
</gene>
<dbReference type="SMART" id="SM01321">
    <property type="entry name" value="Y1_Tnp"/>
    <property type="match status" value="1"/>
</dbReference>
<evidence type="ECO:0000313" key="3">
    <source>
        <dbReference type="Proteomes" id="UP000184611"/>
    </source>
</evidence>
<sequence length="182" mass="22038">MKLEVLEKDKVYHIYNRDINSETIFNSDENKQYFLKLYSKYLENKADTFAYCLMDNHFHFIIRIVNEKEITQALSNFFNAYAKAFNKQNNRTGSLFEKHFKRIQIINETYLLNLIQYVHLNPKHHLDINYKNFPFSSYQSIISDKPTKLLRNEVIQLFDSKDNFIYCHDFKNEILSEKHMLE</sequence>
<dbReference type="Gene3D" id="3.30.70.1290">
    <property type="entry name" value="Transposase IS200-like"/>
    <property type="match status" value="1"/>
</dbReference>
<keyword evidence="3" id="KW-1185">Reference proteome</keyword>
<organism evidence="2 3">
    <name type="scientific">Flavobacterium cucumis</name>
    <dbReference type="NCBI Taxonomy" id="416016"/>
    <lineage>
        <taxon>Bacteria</taxon>
        <taxon>Pseudomonadati</taxon>
        <taxon>Bacteroidota</taxon>
        <taxon>Flavobacteriia</taxon>
        <taxon>Flavobacteriales</taxon>
        <taxon>Flavobacteriaceae</taxon>
        <taxon>Flavobacterium</taxon>
    </lineage>
</organism>
<evidence type="ECO:0000259" key="1">
    <source>
        <dbReference type="SMART" id="SM01321"/>
    </source>
</evidence>
<dbReference type="PANTHER" id="PTHR34322">
    <property type="entry name" value="TRANSPOSASE, Y1_TNP DOMAIN-CONTAINING"/>
    <property type="match status" value="1"/>
</dbReference>
<evidence type="ECO:0000313" key="2">
    <source>
        <dbReference type="EMBL" id="SHO72394.1"/>
    </source>
</evidence>